<feature type="non-terminal residue" evidence="1">
    <location>
        <position position="1"/>
    </location>
</feature>
<sequence>MKPFTRAVFLTVTLAILWEVTESVITQYPTNETNITIATTVGPTTYEVVTDGITTEESDIIETDAPTTETDDITTESVIIETDEPTTETDDITTESVIIETDEPTTETDDITTESVIIET</sequence>
<dbReference type="EMBL" id="CAIIXF020000012">
    <property type="protein sequence ID" value="CAH1802270.1"/>
    <property type="molecule type" value="Genomic_DNA"/>
</dbReference>
<evidence type="ECO:0000313" key="2">
    <source>
        <dbReference type="Proteomes" id="UP000749559"/>
    </source>
</evidence>
<proteinExistence type="predicted"/>
<evidence type="ECO:0000313" key="1">
    <source>
        <dbReference type="EMBL" id="CAH1802270.1"/>
    </source>
</evidence>
<dbReference type="AlphaFoldDB" id="A0A8J1XPT0"/>
<accession>A0A8J1XPT0</accession>
<comment type="caution">
    <text evidence="1">The sequence shown here is derived from an EMBL/GenBank/DDBJ whole genome shotgun (WGS) entry which is preliminary data.</text>
</comment>
<reference evidence="1" key="1">
    <citation type="submission" date="2022-03" db="EMBL/GenBank/DDBJ databases">
        <authorList>
            <person name="Martin C."/>
        </authorList>
    </citation>
    <scope>NUCLEOTIDE SEQUENCE</scope>
</reference>
<dbReference type="Proteomes" id="UP000749559">
    <property type="component" value="Unassembled WGS sequence"/>
</dbReference>
<gene>
    <name evidence="1" type="ORF">OFUS_LOCUS25971</name>
</gene>
<organism evidence="1 2">
    <name type="scientific">Owenia fusiformis</name>
    <name type="common">Polychaete worm</name>
    <dbReference type="NCBI Taxonomy" id="6347"/>
    <lineage>
        <taxon>Eukaryota</taxon>
        <taxon>Metazoa</taxon>
        <taxon>Spiralia</taxon>
        <taxon>Lophotrochozoa</taxon>
        <taxon>Annelida</taxon>
        <taxon>Polychaeta</taxon>
        <taxon>Sedentaria</taxon>
        <taxon>Canalipalpata</taxon>
        <taxon>Sabellida</taxon>
        <taxon>Oweniida</taxon>
        <taxon>Oweniidae</taxon>
        <taxon>Owenia</taxon>
    </lineage>
</organism>
<protein>
    <submittedName>
        <fullName evidence="1">Uncharacterized protein</fullName>
    </submittedName>
</protein>
<keyword evidence="2" id="KW-1185">Reference proteome</keyword>
<name>A0A8J1XPT0_OWEFU</name>